<feature type="region of interest" description="Disordered" evidence="1">
    <location>
        <begin position="1"/>
        <end position="20"/>
    </location>
</feature>
<dbReference type="Pfam" id="PF12730">
    <property type="entry name" value="ABC2_membrane_4"/>
    <property type="match status" value="1"/>
</dbReference>
<feature type="transmembrane region" description="Helical" evidence="2">
    <location>
        <begin position="80"/>
        <end position="104"/>
    </location>
</feature>
<evidence type="ECO:0000313" key="3">
    <source>
        <dbReference type="EMBL" id="XDQ30352.1"/>
    </source>
</evidence>
<evidence type="ECO:0000256" key="1">
    <source>
        <dbReference type="SAM" id="MobiDB-lite"/>
    </source>
</evidence>
<feature type="transmembrane region" description="Helical" evidence="2">
    <location>
        <begin position="259"/>
        <end position="277"/>
    </location>
</feature>
<evidence type="ECO:0000256" key="2">
    <source>
        <dbReference type="SAM" id="Phobius"/>
    </source>
</evidence>
<dbReference type="RefSeq" id="WP_369240207.1">
    <property type="nucleotide sequence ID" value="NZ_CP163435.1"/>
</dbReference>
<protein>
    <submittedName>
        <fullName evidence="3">ABC transporter permease</fullName>
    </submittedName>
</protein>
<proteinExistence type="predicted"/>
<feature type="transmembrane region" description="Helical" evidence="2">
    <location>
        <begin position="40"/>
        <end position="60"/>
    </location>
</feature>
<reference evidence="3" key="1">
    <citation type="submission" date="2024-07" db="EMBL/GenBank/DDBJ databases">
        <authorList>
            <person name="Yu S.T."/>
        </authorList>
    </citation>
    <scope>NUCLEOTIDE SEQUENCE</scope>
    <source>
        <strain evidence="3">R21</strain>
    </source>
</reference>
<keyword evidence="2" id="KW-0812">Transmembrane</keyword>
<feature type="compositionally biased region" description="Polar residues" evidence="1">
    <location>
        <begin position="1"/>
        <end position="13"/>
    </location>
</feature>
<feature type="transmembrane region" description="Helical" evidence="2">
    <location>
        <begin position="125"/>
        <end position="150"/>
    </location>
</feature>
<feature type="transmembrane region" description="Helical" evidence="2">
    <location>
        <begin position="170"/>
        <end position="195"/>
    </location>
</feature>
<gene>
    <name evidence="3" type="ORF">AB5J56_39100</name>
</gene>
<accession>A0AB39PJV0</accession>
<sequence>MTTLSHRTVTPSSARPGPPPRFADLIRSEWIKMRSLRSTWWTIALISLFVIGSAAVAAIANNNLAAPGRSGQEPPVFQPFTAFPATGYMTLMLVAGAIGALGAVSEYSNGMIRTTTVAVPARGAVVLAKAATTAGLWAAVGTVISLGSFLTAQAILNAEHAGVPLTHPGVLRALVASALLAPLCALVGLGLGFLLRHGAATMIASTFVLLILPTLFSTSTRWSATVNHSTLMAAWKRLVQNWGPTPDSLAFMPTVSGSWLVYALWPLITLTLAVMLVRRRDV</sequence>
<keyword evidence="2" id="KW-1133">Transmembrane helix</keyword>
<feature type="transmembrane region" description="Helical" evidence="2">
    <location>
        <begin position="202"/>
        <end position="222"/>
    </location>
</feature>
<dbReference type="EMBL" id="CP163435">
    <property type="protein sequence ID" value="XDQ30352.1"/>
    <property type="molecule type" value="Genomic_DNA"/>
</dbReference>
<name>A0AB39PJV0_9ACTN</name>
<organism evidence="3">
    <name type="scientific">Streptomyces sp. R21</name>
    <dbReference type="NCBI Taxonomy" id="3238627"/>
    <lineage>
        <taxon>Bacteria</taxon>
        <taxon>Bacillati</taxon>
        <taxon>Actinomycetota</taxon>
        <taxon>Actinomycetes</taxon>
        <taxon>Kitasatosporales</taxon>
        <taxon>Streptomycetaceae</taxon>
        <taxon>Streptomyces</taxon>
    </lineage>
</organism>
<dbReference type="AlphaFoldDB" id="A0AB39PJV0"/>
<keyword evidence="2" id="KW-0472">Membrane</keyword>